<dbReference type="AlphaFoldDB" id="A0A812LJ91"/>
<dbReference type="CDD" id="cd00051">
    <property type="entry name" value="EFh"/>
    <property type="match status" value="1"/>
</dbReference>
<dbReference type="Gene3D" id="1.10.238.10">
    <property type="entry name" value="EF-hand"/>
    <property type="match status" value="2"/>
</dbReference>
<feature type="compositionally biased region" description="Polar residues" evidence="2">
    <location>
        <begin position="73"/>
        <end position="86"/>
    </location>
</feature>
<sequence length="493" mass="53470">MAAFHDPPGFPAGHEPELGRPDDCASHDAWTSHQVRALQAGDLPQIPLASRLEKHWANFAPKPRPANMKCKGASQQHGSEETSQLRGSEDWVHRLLASFAESQICPPPWNRARTDSAADGIVSSEEAGGDPLQAGTTCEQTEQRSSRPLDAEVNVQDRRPGKFHDAARNAAWSPRCHFGNAKALNSLDELKTHADGDGSLSFEKMQAIAMEQADCDKSDADDEVVALSDALQESKAEDMIKSYDDGDGVLSRDELKKLQAQNSKLAEVDFEKLDTDGDGVVSKDELAAALDWDTMQEPKEEDAFQTTVALQSAVVLSQQSRELFESRRTASQRKEKRKAKRKEASLAEQTRQPTATALGDGEDRMGASSEDQHSQKEADRNIAADDAHGEVHTTADAQLEASFKARSSSVQEAAPSPEAVLGDPLKPGIVKEARESHGDVPVQNDQNGGTDPAETPQAANGCEPNRTSKGKRRSQGAKDPEDLNSPNLPFETF</sequence>
<keyword evidence="5" id="KW-1185">Reference proteome</keyword>
<feature type="region of interest" description="Disordered" evidence="2">
    <location>
        <begin position="106"/>
        <end position="168"/>
    </location>
</feature>
<dbReference type="OrthoDB" id="186625at2759"/>
<protein>
    <recommendedName>
        <fullName evidence="3">EF-hand domain-containing protein</fullName>
    </recommendedName>
</protein>
<evidence type="ECO:0000313" key="4">
    <source>
        <dbReference type="EMBL" id="CAE7247885.1"/>
    </source>
</evidence>
<comment type="caution">
    <text evidence="4">The sequence shown here is derived from an EMBL/GenBank/DDBJ whole genome shotgun (WGS) entry which is preliminary data.</text>
</comment>
<feature type="compositionally biased region" description="Basic and acidic residues" evidence="2">
    <location>
        <begin position="14"/>
        <end position="26"/>
    </location>
</feature>
<dbReference type="GO" id="GO:0005509">
    <property type="term" value="F:calcium ion binding"/>
    <property type="evidence" value="ECO:0007669"/>
    <property type="project" value="InterPro"/>
</dbReference>
<accession>A0A812LJ91</accession>
<evidence type="ECO:0000256" key="1">
    <source>
        <dbReference type="ARBA" id="ARBA00022837"/>
    </source>
</evidence>
<dbReference type="SUPFAM" id="SSF47473">
    <property type="entry name" value="EF-hand"/>
    <property type="match status" value="1"/>
</dbReference>
<keyword evidence="1" id="KW-0106">Calcium</keyword>
<dbReference type="PROSITE" id="PS50222">
    <property type="entry name" value="EF_HAND_2"/>
    <property type="match status" value="1"/>
</dbReference>
<feature type="region of interest" description="Disordered" evidence="2">
    <location>
        <begin position="1"/>
        <end position="27"/>
    </location>
</feature>
<dbReference type="EMBL" id="CAJNDS010001112">
    <property type="protein sequence ID" value="CAE7247885.1"/>
    <property type="molecule type" value="Genomic_DNA"/>
</dbReference>
<dbReference type="InterPro" id="IPR002048">
    <property type="entry name" value="EF_hand_dom"/>
</dbReference>
<feature type="compositionally biased region" description="Basic and acidic residues" evidence="2">
    <location>
        <begin position="429"/>
        <end position="438"/>
    </location>
</feature>
<feature type="region of interest" description="Disordered" evidence="2">
    <location>
        <begin position="60"/>
        <end position="86"/>
    </location>
</feature>
<reference evidence="4" key="1">
    <citation type="submission" date="2021-02" db="EMBL/GenBank/DDBJ databases">
        <authorList>
            <person name="Dougan E. K."/>
            <person name="Rhodes N."/>
            <person name="Thang M."/>
            <person name="Chan C."/>
        </authorList>
    </citation>
    <scope>NUCLEOTIDE SEQUENCE</scope>
</reference>
<dbReference type="Proteomes" id="UP000604046">
    <property type="component" value="Unassembled WGS sequence"/>
</dbReference>
<gene>
    <name evidence="4" type="ORF">SNAT2548_LOCUS11955</name>
</gene>
<proteinExistence type="predicted"/>
<evidence type="ECO:0000313" key="5">
    <source>
        <dbReference type="Proteomes" id="UP000604046"/>
    </source>
</evidence>
<dbReference type="InterPro" id="IPR018247">
    <property type="entry name" value="EF_Hand_1_Ca_BS"/>
</dbReference>
<evidence type="ECO:0000256" key="2">
    <source>
        <dbReference type="SAM" id="MobiDB-lite"/>
    </source>
</evidence>
<dbReference type="PROSITE" id="PS00018">
    <property type="entry name" value="EF_HAND_1"/>
    <property type="match status" value="1"/>
</dbReference>
<dbReference type="InterPro" id="IPR011992">
    <property type="entry name" value="EF-hand-dom_pair"/>
</dbReference>
<feature type="compositionally biased region" description="Basic and acidic residues" evidence="2">
    <location>
        <begin position="361"/>
        <end position="393"/>
    </location>
</feature>
<organism evidence="4 5">
    <name type="scientific">Symbiodinium natans</name>
    <dbReference type="NCBI Taxonomy" id="878477"/>
    <lineage>
        <taxon>Eukaryota</taxon>
        <taxon>Sar</taxon>
        <taxon>Alveolata</taxon>
        <taxon>Dinophyceae</taxon>
        <taxon>Suessiales</taxon>
        <taxon>Symbiodiniaceae</taxon>
        <taxon>Symbiodinium</taxon>
    </lineage>
</organism>
<dbReference type="Pfam" id="PF13202">
    <property type="entry name" value="EF-hand_5"/>
    <property type="match status" value="1"/>
</dbReference>
<feature type="compositionally biased region" description="Basic residues" evidence="2">
    <location>
        <begin position="330"/>
        <end position="341"/>
    </location>
</feature>
<feature type="compositionally biased region" description="Basic and acidic residues" evidence="2">
    <location>
        <begin position="141"/>
        <end position="167"/>
    </location>
</feature>
<evidence type="ECO:0000259" key="3">
    <source>
        <dbReference type="PROSITE" id="PS50222"/>
    </source>
</evidence>
<feature type="region of interest" description="Disordered" evidence="2">
    <location>
        <begin position="319"/>
        <end position="493"/>
    </location>
</feature>
<feature type="domain" description="EF-hand" evidence="3">
    <location>
        <begin position="261"/>
        <end position="296"/>
    </location>
</feature>
<name>A0A812LJ91_9DINO</name>